<evidence type="ECO:0000313" key="1">
    <source>
        <dbReference type="EMBL" id="SCC58747.1"/>
    </source>
</evidence>
<organism evidence="1 2">
    <name type="scientific">Chitinophaga costaii</name>
    <dbReference type="NCBI Taxonomy" id="1335309"/>
    <lineage>
        <taxon>Bacteria</taxon>
        <taxon>Pseudomonadati</taxon>
        <taxon>Bacteroidota</taxon>
        <taxon>Chitinophagia</taxon>
        <taxon>Chitinophagales</taxon>
        <taxon>Chitinophagaceae</taxon>
        <taxon>Chitinophaga</taxon>
    </lineage>
</organism>
<protein>
    <submittedName>
        <fullName evidence="1">Uncharacterized protein</fullName>
    </submittedName>
</protein>
<dbReference type="OrthoDB" id="672834at2"/>
<proteinExistence type="predicted"/>
<name>A0A1C4FRT5_9BACT</name>
<accession>A0A1C4FRT5</accession>
<sequence length="76" mass="9214">MLEKEINQLQDIHQKLVALATIFRQKVCEECKWSTPTFYRKMRESDKFSNAEKEKIVSIMIQVTMDTQNYFKKYYP</sequence>
<dbReference type="EMBL" id="FMAR01000016">
    <property type="protein sequence ID" value="SCC58747.1"/>
    <property type="molecule type" value="Genomic_DNA"/>
</dbReference>
<gene>
    <name evidence="1" type="ORF">GA0116948_11692</name>
</gene>
<evidence type="ECO:0000313" key="2">
    <source>
        <dbReference type="Proteomes" id="UP000242818"/>
    </source>
</evidence>
<dbReference type="Proteomes" id="UP000242818">
    <property type="component" value="Unassembled WGS sequence"/>
</dbReference>
<dbReference type="AlphaFoldDB" id="A0A1C4FRT5"/>
<dbReference type="RefSeq" id="WP_089714843.1">
    <property type="nucleotide sequence ID" value="NZ_FMAR01000016.1"/>
</dbReference>
<keyword evidence="2" id="KW-1185">Reference proteome</keyword>
<reference evidence="1 2" key="1">
    <citation type="submission" date="2016-08" db="EMBL/GenBank/DDBJ databases">
        <authorList>
            <person name="Seilhamer J.J."/>
        </authorList>
    </citation>
    <scope>NUCLEOTIDE SEQUENCE [LARGE SCALE GENOMIC DNA]</scope>
    <source>
        <strain evidence="1 2">A37T2</strain>
    </source>
</reference>